<accession>A0AAV7VCV6</accession>
<comment type="caution">
    <text evidence="2">The sequence shown here is derived from an EMBL/GenBank/DDBJ whole genome shotgun (WGS) entry which is preliminary data.</text>
</comment>
<evidence type="ECO:0000256" key="1">
    <source>
        <dbReference type="SAM" id="MobiDB-lite"/>
    </source>
</evidence>
<protein>
    <recommendedName>
        <fullName evidence="4">Secreted protein</fullName>
    </recommendedName>
</protein>
<evidence type="ECO:0008006" key="4">
    <source>
        <dbReference type="Google" id="ProtNLM"/>
    </source>
</evidence>
<dbReference type="AlphaFoldDB" id="A0AAV7VCV6"/>
<gene>
    <name evidence="2" type="ORF">NDU88_001816</name>
</gene>
<evidence type="ECO:0000313" key="2">
    <source>
        <dbReference type="EMBL" id="KAJ1197972.1"/>
    </source>
</evidence>
<evidence type="ECO:0000313" key="3">
    <source>
        <dbReference type="Proteomes" id="UP001066276"/>
    </source>
</evidence>
<dbReference type="Proteomes" id="UP001066276">
    <property type="component" value="Chromosome 2_1"/>
</dbReference>
<organism evidence="2 3">
    <name type="scientific">Pleurodeles waltl</name>
    <name type="common">Iberian ribbed newt</name>
    <dbReference type="NCBI Taxonomy" id="8319"/>
    <lineage>
        <taxon>Eukaryota</taxon>
        <taxon>Metazoa</taxon>
        <taxon>Chordata</taxon>
        <taxon>Craniata</taxon>
        <taxon>Vertebrata</taxon>
        <taxon>Euteleostomi</taxon>
        <taxon>Amphibia</taxon>
        <taxon>Batrachia</taxon>
        <taxon>Caudata</taxon>
        <taxon>Salamandroidea</taxon>
        <taxon>Salamandridae</taxon>
        <taxon>Pleurodelinae</taxon>
        <taxon>Pleurodeles</taxon>
    </lineage>
</organism>
<name>A0AAV7VCV6_PLEWA</name>
<dbReference type="EMBL" id="JANPWB010000003">
    <property type="protein sequence ID" value="KAJ1197972.1"/>
    <property type="molecule type" value="Genomic_DNA"/>
</dbReference>
<reference evidence="2" key="1">
    <citation type="journal article" date="2022" name="bioRxiv">
        <title>Sequencing and chromosome-scale assembly of the giantPleurodeles waltlgenome.</title>
        <authorList>
            <person name="Brown T."/>
            <person name="Elewa A."/>
            <person name="Iarovenko S."/>
            <person name="Subramanian E."/>
            <person name="Araus A.J."/>
            <person name="Petzold A."/>
            <person name="Susuki M."/>
            <person name="Suzuki K.-i.T."/>
            <person name="Hayashi T."/>
            <person name="Toyoda A."/>
            <person name="Oliveira C."/>
            <person name="Osipova E."/>
            <person name="Leigh N.D."/>
            <person name="Simon A."/>
            <person name="Yun M.H."/>
        </authorList>
    </citation>
    <scope>NUCLEOTIDE SEQUENCE</scope>
    <source>
        <strain evidence="2">20211129_DDA</strain>
        <tissue evidence="2">Liver</tissue>
    </source>
</reference>
<sequence length="72" mass="7689">MGPATVAVILLAECCTGRGPKGKEIGRRRTDAAWRMVAERRAAQATDAEEECSLKEEESVARLQEAGNSGKA</sequence>
<keyword evidence="3" id="KW-1185">Reference proteome</keyword>
<proteinExistence type="predicted"/>
<feature type="region of interest" description="Disordered" evidence="1">
    <location>
        <begin position="45"/>
        <end position="72"/>
    </location>
</feature>